<evidence type="ECO:0000259" key="2">
    <source>
        <dbReference type="Pfam" id="PF13837"/>
    </source>
</evidence>
<dbReference type="Gene3D" id="1.10.10.60">
    <property type="entry name" value="Homeodomain-like"/>
    <property type="match status" value="1"/>
</dbReference>
<dbReference type="AlphaFoldDB" id="A0A6I9MRR9"/>
<proteinExistence type="predicted"/>
<feature type="domain" description="Myb/SANT-like DNA-binding" evidence="2">
    <location>
        <begin position="16"/>
        <end position="104"/>
    </location>
</feature>
<protein>
    <recommendedName>
        <fullName evidence="2">Myb/SANT-like DNA-binding domain-containing protein</fullName>
    </recommendedName>
</protein>
<reference evidence="4" key="1">
    <citation type="submission" date="2025-08" db="UniProtKB">
        <authorList>
            <consortium name="RefSeq"/>
        </authorList>
    </citation>
    <scope>IDENTIFICATION</scope>
    <source>
        <tissue evidence="4">Muscle</tissue>
    </source>
</reference>
<dbReference type="InterPro" id="IPR044822">
    <property type="entry name" value="Myb_DNA-bind_4"/>
</dbReference>
<dbReference type="Pfam" id="PF13837">
    <property type="entry name" value="Myb_DNA-bind_4"/>
    <property type="match status" value="1"/>
</dbReference>
<evidence type="ECO:0000256" key="1">
    <source>
        <dbReference type="SAM" id="MobiDB-lite"/>
    </source>
</evidence>
<evidence type="ECO:0000313" key="4">
    <source>
        <dbReference type="RefSeq" id="XP_010765973.1"/>
    </source>
</evidence>
<evidence type="ECO:0000313" key="3">
    <source>
        <dbReference type="Proteomes" id="UP000504611"/>
    </source>
</evidence>
<accession>A0A6I9MRR9</accession>
<dbReference type="KEGG" id="ncc:104942449"/>
<sequence>MITMALNPQFPENSYKMTEEDVKRLIELRASNEALFTGKRNSAKLAWSTILKGLGLEGKLTPDQIAKKWDNLRTKYKDLKQPYQGQDSLGGAVESWPWFHIMDEAMHGRLFNSSLVLSLDGTHSQDGTQSQTQSQTQSHNQNQNQSHNQTQTQSQSQSQSHNHNQSQENTDILEFLIKTEMEDTVAQEAAVHDGTLHGDAAPTEGVPMGWRRMSECSYKSKEMEKDPRIQIISLKREFIHIIQSDQRAFRGVSRKI</sequence>
<gene>
    <name evidence="4" type="primary">LOC104942449</name>
</gene>
<organism evidence="3 4">
    <name type="scientific">Notothenia coriiceps</name>
    <name type="common">black rockcod</name>
    <dbReference type="NCBI Taxonomy" id="8208"/>
    <lineage>
        <taxon>Eukaryota</taxon>
        <taxon>Metazoa</taxon>
        <taxon>Chordata</taxon>
        <taxon>Craniata</taxon>
        <taxon>Vertebrata</taxon>
        <taxon>Euteleostomi</taxon>
        <taxon>Actinopterygii</taxon>
        <taxon>Neopterygii</taxon>
        <taxon>Teleostei</taxon>
        <taxon>Neoteleostei</taxon>
        <taxon>Acanthomorphata</taxon>
        <taxon>Eupercaria</taxon>
        <taxon>Perciformes</taxon>
        <taxon>Notothenioidei</taxon>
        <taxon>Nototheniidae</taxon>
        <taxon>Notothenia</taxon>
    </lineage>
</organism>
<feature type="compositionally biased region" description="Low complexity" evidence="1">
    <location>
        <begin position="128"/>
        <end position="167"/>
    </location>
</feature>
<dbReference type="Proteomes" id="UP000504611">
    <property type="component" value="Unplaced"/>
</dbReference>
<feature type="region of interest" description="Disordered" evidence="1">
    <location>
        <begin position="121"/>
        <end position="167"/>
    </location>
</feature>
<name>A0A6I9MRR9_9TELE</name>
<keyword evidence="3" id="KW-1185">Reference proteome</keyword>
<dbReference type="OrthoDB" id="8933168at2759"/>
<dbReference type="GeneID" id="104942449"/>
<dbReference type="RefSeq" id="XP_010765973.1">
    <property type="nucleotide sequence ID" value="XM_010767671.1"/>
</dbReference>